<dbReference type="InterPro" id="IPR013096">
    <property type="entry name" value="Cupin_2"/>
</dbReference>
<dbReference type="PANTHER" id="PTHR43346:SF1">
    <property type="entry name" value="QUERCETIN 2,3-DIOXYGENASE-RELATED"/>
    <property type="match status" value="1"/>
</dbReference>
<comment type="caution">
    <text evidence="2">The sequence shown here is derived from an EMBL/GenBank/DDBJ whole genome shotgun (WGS) entry which is preliminary data.</text>
</comment>
<dbReference type="PANTHER" id="PTHR43346">
    <property type="entry name" value="LIGAND BINDING DOMAIN PROTEIN, PUTATIVE (AFU_ORTHOLOGUE AFUA_6G14370)-RELATED"/>
    <property type="match status" value="1"/>
</dbReference>
<dbReference type="SUPFAM" id="SSF51182">
    <property type="entry name" value="RmlC-like cupins"/>
    <property type="match status" value="1"/>
</dbReference>
<dbReference type="InterPro" id="IPR011051">
    <property type="entry name" value="RmlC_Cupin_sf"/>
</dbReference>
<reference evidence="2 3" key="1">
    <citation type="submission" date="2018-09" db="EMBL/GenBank/DDBJ databases">
        <title>Bacillus saliacetes sp. nov., isolated from Thai shrimp paste (Ka-pi).</title>
        <authorList>
            <person name="Daroonpunt R."/>
            <person name="Tanasupawat S."/>
            <person name="Yiamsombut S."/>
        </authorList>
    </citation>
    <scope>NUCLEOTIDE SEQUENCE [LARGE SCALE GENOMIC DNA]</scope>
    <source>
        <strain evidence="2 3">SKP7-4</strain>
    </source>
</reference>
<dbReference type="EMBL" id="QXIR01000010">
    <property type="protein sequence ID" value="RIW34679.1"/>
    <property type="molecule type" value="Genomic_DNA"/>
</dbReference>
<dbReference type="InterPro" id="IPR052538">
    <property type="entry name" value="Flavonoid_dioxygenase-like"/>
</dbReference>
<protein>
    <submittedName>
        <fullName evidence="2">Cupin domain-containing protein</fullName>
    </submittedName>
</protein>
<dbReference type="RefSeq" id="WP_119546617.1">
    <property type="nucleotide sequence ID" value="NZ_QXIR01000010.1"/>
</dbReference>
<dbReference type="Pfam" id="PF07883">
    <property type="entry name" value="Cupin_2"/>
    <property type="match status" value="1"/>
</dbReference>
<dbReference type="InterPro" id="IPR014710">
    <property type="entry name" value="RmlC-like_jellyroll"/>
</dbReference>
<evidence type="ECO:0000313" key="3">
    <source>
        <dbReference type="Proteomes" id="UP000265801"/>
    </source>
</evidence>
<proteinExistence type="predicted"/>
<sequence length="284" mass="32494">MYNFTPFQDGENSQRIDDYTAEDFTLIIKKNAEVIDLYTNLIQEAPNQLHQRILSDSLQNKRSQLNQFTILHQQRSGVQPHYDIEKIEYEGYTNGIEKAFQAEFENSEEYRNQYYILQDDYIRNTILHAFTAQRENALRLQHLMAESAGRIQDNGGKPYVVDIEKATTENDTYRTALWTGEHMQVTLMSIDVGDDIGLEVHPETDQFIRIEEGQGLVQMGATQNNLTFQEQAFADYAVMIPAGTWHNITNTGSTPMKVYAIYAPPEHPFGTIHETKADAMAAEG</sequence>
<dbReference type="AlphaFoldDB" id="A0A3A1QZF4"/>
<evidence type="ECO:0000259" key="1">
    <source>
        <dbReference type="Pfam" id="PF07883"/>
    </source>
</evidence>
<dbReference type="Gene3D" id="2.60.120.10">
    <property type="entry name" value="Jelly Rolls"/>
    <property type="match status" value="1"/>
</dbReference>
<keyword evidence="3" id="KW-1185">Reference proteome</keyword>
<accession>A0A3A1QZF4</accession>
<organism evidence="2 3">
    <name type="scientific">Bacillus salacetis</name>
    <dbReference type="NCBI Taxonomy" id="2315464"/>
    <lineage>
        <taxon>Bacteria</taxon>
        <taxon>Bacillati</taxon>
        <taxon>Bacillota</taxon>
        <taxon>Bacilli</taxon>
        <taxon>Bacillales</taxon>
        <taxon>Bacillaceae</taxon>
        <taxon>Bacillus</taxon>
    </lineage>
</organism>
<dbReference type="OrthoDB" id="3231985at2"/>
<dbReference type="CDD" id="cd02223">
    <property type="entry name" value="cupin_Bh2720-like"/>
    <property type="match status" value="1"/>
</dbReference>
<evidence type="ECO:0000313" key="2">
    <source>
        <dbReference type="EMBL" id="RIW34679.1"/>
    </source>
</evidence>
<name>A0A3A1QZF4_9BACI</name>
<dbReference type="Proteomes" id="UP000265801">
    <property type="component" value="Unassembled WGS sequence"/>
</dbReference>
<gene>
    <name evidence="2" type="ORF">D3H55_09195</name>
</gene>
<feature type="domain" description="Cupin type-2" evidence="1">
    <location>
        <begin position="187"/>
        <end position="262"/>
    </location>
</feature>